<evidence type="ECO:0000313" key="4">
    <source>
        <dbReference type="Proteomes" id="UP000248856"/>
    </source>
</evidence>
<sequence length="149" mass="16312">MDSMAAQSDGYSPRCSCTILTARSRTSGENLFDLLMAQPSQSVEPPRKPGRFIQVATERNLTLERLRSLQRQLFAAKSKARGTDQKDLFLNEAEALAPTDQTPPAETGDEDSTLVADHQRKRRGSKPLDPAAALDRAPRAARGGTHVRP</sequence>
<dbReference type="Proteomes" id="UP000248856">
    <property type="component" value="Unassembled WGS sequence"/>
</dbReference>
<accession>A0A328YRE2</accession>
<proteinExistence type="predicted"/>
<feature type="region of interest" description="Disordered" evidence="1">
    <location>
        <begin position="92"/>
        <end position="149"/>
    </location>
</feature>
<protein>
    <submittedName>
        <fullName evidence="3">Transposase IS166 family protein</fullName>
    </submittedName>
</protein>
<dbReference type="Pfam" id="PF13007">
    <property type="entry name" value="LZ_Tnp_IS66"/>
    <property type="match status" value="1"/>
</dbReference>
<keyword evidence="4" id="KW-1185">Reference proteome</keyword>
<evidence type="ECO:0000256" key="1">
    <source>
        <dbReference type="SAM" id="MobiDB-lite"/>
    </source>
</evidence>
<gene>
    <name evidence="3" type="ORF">AX018_104635</name>
</gene>
<evidence type="ECO:0000313" key="3">
    <source>
        <dbReference type="EMBL" id="RAR76558.1"/>
    </source>
</evidence>
<reference evidence="3 4" key="1">
    <citation type="submission" date="2018-06" db="EMBL/GenBank/DDBJ databases">
        <title>Genomic Encyclopedia of Archaeal and Bacterial Type Strains, Phase II (KMG-II): from individual species to whole genera.</title>
        <authorList>
            <person name="Goeker M."/>
        </authorList>
    </citation>
    <scope>NUCLEOTIDE SEQUENCE [LARGE SCALE GENOMIC DNA]</scope>
    <source>
        <strain evidence="3 4">CFPB 3232</strain>
    </source>
</reference>
<comment type="caution">
    <text evidence="3">The sequence shown here is derived from an EMBL/GenBank/DDBJ whole genome shotgun (WGS) entry which is preliminary data.</text>
</comment>
<evidence type="ECO:0000259" key="2">
    <source>
        <dbReference type="Pfam" id="PF13007"/>
    </source>
</evidence>
<organism evidence="3 4">
    <name type="scientific">Paracidovorax anthurii</name>
    <dbReference type="NCBI Taxonomy" id="78229"/>
    <lineage>
        <taxon>Bacteria</taxon>
        <taxon>Pseudomonadati</taxon>
        <taxon>Pseudomonadota</taxon>
        <taxon>Betaproteobacteria</taxon>
        <taxon>Burkholderiales</taxon>
        <taxon>Comamonadaceae</taxon>
        <taxon>Paracidovorax</taxon>
    </lineage>
</organism>
<dbReference type="EMBL" id="QLTA01000046">
    <property type="protein sequence ID" value="RAR76558.1"/>
    <property type="molecule type" value="Genomic_DNA"/>
</dbReference>
<dbReference type="AlphaFoldDB" id="A0A328YRE2"/>
<feature type="domain" description="Transposase TnpC homeodomain" evidence="2">
    <location>
        <begin position="64"/>
        <end position="130"/>
    </location>
</feature>
<name>A0A328YRE2_9BURK</name>
<dbReference type="InterPro" id="IPR024463">
    <property type="entry name" value="Transposase_TnpC_homeodom"/>
</dbReference>